<evidence type="ECO:0000256" key="4">
    <source>
        <dbReference type="ARBA" id="ARBA00023163"/>
    </source>
</evidence>
<dbReference type="SUPFAM" id="SSF53850">
    <property type="entry name" value="Periplasmic binding protein-like II"/>
    <property type="match status" value="1"/>
</dbReference>
<evidence type="ECO:0000256" key="2">
    <source>
        <dbReference type="ARBA" id="ARBA00023015"/>
    </source>
</evidence>
<dbReference type="SUPFAM" id="SSF46785">
    <property type="entry name" value="Winged helix' DNA-binding domain"/>
    <property type="match status" value="1"/>
</dbReference>
<dbReference type="CDD" id="cd05466">
    <property type="entry name" value="PBP2_LTTR_substrate"/>
    <property type="match status" value="1"/>
</dbReference>
<evidence type="ECO:0000256" key="3">
    <source>
        <dbReference type="ARBA" id="ARBA00023125"/>
    </source>
</evidence>
<dbReference type="InterPro" id="IPR005119">
    <property type="entry name" value="LysR_subst-bd"/>
</dbReference>
<dbReference type="InterPro" id="IPR036390">
    <property type="entry name" value="WH_DNA-bd_sf"/>
</dbReference>
<dbReference type="KEGG" id="pagb:AWM79_00650"/>
<dbReference type="PANTHER" id="PTHR30126:SF2">
    <property type="entry name" value="HTH-TYPE TRANSCRIPTIONAL REGULATOR YJIE"/>
    <property type="match status" value="1"/>
</dbReference>
<dbReference type="STRING" id="46677.AWM79_00650"/>
<name>A0A0X8F4X9_PSEAA</name>
<dbReference type="AlphaFoldDB" id="A0A0X8F4X9"/>
<proteinExistence type="inferred from homology"/>
<dbReference type="InterPro" id="IPR000847">
    <property type="entry name" value="LysR_HTH_N"/>
</dbReference>
<dbReference type="EMBL" id="CP014135">
    <property type="protein sequence ID" value="AMB83897.1"/>
    <property type="molecule type" value="Genomic_DNA"/>
</dbReference>
<dbReference type="RefSeq" id="WP_017129818.1">
    <property type="nucleotide sequence ID" value="NZ_CP014135.1"/>
</dbReference>
<dbReference type="Gene3D" id="3.40.190.10">
    <property type="entry name" value="Periplasmic binding protein-like II"/>
    <property type="match status" value="2"/>
</dbReference>
<evidence type="ECO:0000313" key="5">
    <source>
        <dbReference type="EMBL" id="AMB83897.1"/>
    </source>
</evidence>
<dbReference type="GO" id="GO:0000976">
    <property type="term" value="F:transcription cis-regulatory region binding"/>
    <property type="evidence" value="ECO:0007669"/>
    <property type="project" value="TreeGrafter"/>
</dbReference>
<comment type="similarity">
    <text evidence="1">Belongs to the LysR transcriptional regulatory family.</text>
</comment>
<protein>
    <submittedName>
        <fullName evidence="5">LysR family transcriptional regulator</fullName>
    </submittedName>
</protein>
<accession>A0A0X8F4X9</accession>
<evidence type="ECO:0000256" key="1">
    <source>
        <dbReference type="ARBA" id="ARBA00009437"/>
    </source>
</evidence>
<keyword evidence="2" id="KW-0805">Transcription regulation</keyword>
<organism evidence="5 6">
    <name type="scientific">Pseudomonas agarici</name>
    <dbReference type="NCBI Taxonomy" id="46677"/>
    <lineage>
        <taxon>Bacteria</taxon>
        <taxon>Pseudomonadati</taxon>
        <taxon>Pseudomonadota</taxon>
        <taxon>Gammaproteobacteria</taxon>
        <taxon>Pseudomonadales</taxon>
        <taxon>Pseudomonadaceae</taxon>
        <taxon>Pseudomonas</taxon>
    </lineage>
</organism>
<dbReference type="Pfam" id="PF00126">
    <property type="entry name" value="HTH_1"/>
    <property type="match status" value="1"/>
</dbReference>
<dbReference type="Pfam" id="PF03466">
    <property type="entry name" value="LysR_substrate"/>
    <property type="match status" value="1"/>
</dbReference>
<keyword evidence="6" id="KW-1185">Reference proteome</keyword>
<dbReference type="GO" id="GO:0003700">
    <property type="term" value="F:DNA-binding transcription factor activity"/>
    <property type="evidence" value="ECO:0007669"/>
    <property type="project" value="InterPro"/>
</dbReference>
<dbReference type="PROSITE" id="PS50931">
    <property type="entry name" value="HTH_LYSR"/>
    <property type="match status" value="1"/>
</dbReference>
<dbReference type="InterPro" id="IPR036388">
    <property type="entry name" value="WH-like_DNA-bd_sf"/>
</dbReference>
<evidence type="ECO:0000313" key="6">
    <source>
        <dbReference type="Proteomes" id="UP000063229"/>
    </source>
</evidence>
<sequence>MQLEWLEDFIELARTRSLSRAAEIRCVTHPAFGRRIRALEEWVGSSLIERKQPLSLTPSGLLFLDAATQSVELLGAVRAQFQGGRLSRDEPVRIATGRTLASTFFPDWYESLNQQFGCFPVSLVTSGAQEAIMRLSAGDADLLLIFSNPLTQVLIDPERFDSLVLANEELLPVSAPDDRGQPMFHISASSSALTIPWLAFSPTLALRGVLAQHLARLPQPLALRMIYQADSYDAILEMAKRGNGLAWLPRMVAKDALVSSELVIAGDPEFQISFDVSLHRLRSNQSELVMRIWQGLVLRHAEYGSKHGPKLL</sequence>
<gene>
    <name evidence="5" type="ORF">AWM79_00650</name>
</gene>
<reference evidence="5 6" key="1">
    <citation type="submission" date="2016-01" db="EMBL/GenBank/DDBJ databases">
        <authorList>
            <person name="McClelland M."/>
            <person name="Jain A."/>
            <person name="Saraogi P."/>
            <person name="Mendelson R."/>
            <person name="Westerman R."/>
            <person name="SanMiguel P."/>
            <person name="Csonka L."/>
        </authorList>
    </citation>
    <scope>NUCLEOTIDE SEQUENCE [LARGE SCALE GENOMIC DNA]</scope>
    <source>
        <strain evidence="5 6">NCPPB 2472</strain>
    </source>
</reference>
<keyword evidence="3" id="KW-0238">DNA-binding</keyword>
<dbReference type="OrthoDB" id="6971749at2"/>
<dbReference type="PANTHER" id="PTHR30126">
    <property type="entry name" value="HTH-TYPE TRANSCRIPTIONAL REGULATOR"/>
    <property type="match status" value="1"/>
</dbReference>
<keyword evidence="4" id="KW-0804">Transcription</keyword>
<dbReference type="Proteomes" id="UP000063229">
    <property type="component" value="Chromosome"/>
</dbReference>
<dbReference type="Gene3D" id="1.10.10.10">
    <property type="entry name" value="Winged helix-like DNA-binding domain superfamily/Winged helix DNA-binding domain"/>
    <property type="match status" value="1"/>
</dbReference>